<proteinExistence type="predicted"/>
<keyword evidence="2" id="KW-1185">Reference proteome</keyword>
<evidence type="ECO:0000313" key="1">
    <source>
        <dbReference type="EMBL" id="EUD63799.1"/>
    </source>
</evidence>
<sequence length="302" mass="34832">MALRFSSWIEKRLWDKRDLGTEAKEPTEGIRLKELEQTPNTTAEPIDENRWERALGDGFTGLHDLQLRSMLMCQAVELWINNLEETADGVWSPEASECKVEEVGFLFTGIPSAACEPRENNNEWSGLRRSSGLWKQQKHHRNLATCMDLLSIILTLYQNISAKEDGWKIGEEDACQQIYGALNDWAGGKVASEVMNEWFNNMEEKEIGRAGLRIFQAGKARGSHWRRFFEKVGSYVTELQCMKKPSDEKVWEVSCLRTVNNQDCEVIHEQQETKLEQGDITKFEQVRAQVQENKKERMRSEG</sequence>
<protein>
    <submittedName>
        <fullName evidence="1">Uncharacterized protein</fullName>
    </submittedName>
</protein>
<evidence type="ECO:0000313" key="2">
    <source>
        <dbReference type="Proteomes" id="UP000030640"/>
    </source>
</evidence>
<dbReference type="AlphaFoldDB" id="W7A3Y7"/>
<dbReference type="RefSeq" id="XP_008819610.1">
    <property type="nucleotide sequence ID" value="XM_008821388.1"/>
</dbReference>
<name>W7A3Y7_9APIC</name>
<dbReference type="GeneID" id="20041091"/>
<organism evidence="1 2">
    <name type="scientific">Plasmodium inui San Antonio 1</name>
    <dbReference type="NCBI Taxonomy" id="1237626"/>
    <lineage>
        <taxon>Eukaryota</taxon>
        <taxon>Sar</taxon>
        <taxon>Alveolata</taxon>
        <taxon>Apicomplexa</taxon>
        <taxon>Aconoidasida</taxon>
        <taxon>Haemosporida</taxon>
        <taxon>Plasmodiidae</taxon>
        <taxon>Plasmodium</taxon>
        <taxon>Plasmodium (Plasmodium)</taxon>
    </lineage>
</organism>
<reference evidence="1 2" key="1">
    <citation type="submission" date="2013-02" db="EMBL/GenBank/DDBJ databases">
        <title>The Genome Sequence of Plasmodium inui San Antonio 1.</title>
        <authorList>
            <consortium name="The Broad Institute Genome Sequencing Platform"/>
            <consortium name="The Broad Institute Genome Sequencing Center for Infectious Disease"/>
            <person name="Neafsey D."/>
            <person name="Cheeseman I."/>
            <person name="Volkman S."/>
            <person name="Adams J."/>
            <person name="Walker B."/>
            <person name="Young S.K."/>
            <person name="Zeng Q."/>
            <person name="Gargeya S."/>
            <person name="Fitzgerald M."/>
            <person name="Haas B."/>
            <person name="Abouelleil A."/>
            <person name="Alvarado L."/>
            <person name="Arachchi H.M."/>
            <person name="Berlin A.M."/>
            <person name="Chapman S.B."/>
            <person name="Dewar J."/>
            <person name="Goldberg J."/>
            <person name="Griggs A."/>
            <person name="Gujja S."/>
            <person name="Hansen M."/>
            <person name="Howarth C."/>
            <person name="Imamovic A."/>
            <person name="Larimer J."/>
            <person name="McCowan C."/>
            <person name="Murphy C."/>
            <person name="Neiman D."/>
            <person name="Pearson M."/>
            <person name="Priest M."/>
            <person name="Roberts A."/>
            <person name="Saif S."/>
            <person name="Shea T."/>
            <person name="Sisk P."/>
            <person name="Sykes S."/>
            <person name="Wortman J."/>
            <person name="Nusbaum C."/>
            <person name="Birren B."/>
        </authorList>
    </citation>
    <scope>NUCLEOTIDE SEQUENCE [LARGE SCALE GENOMIC DNA]</scope>
    <source>
        <strain evidence="1 2">San Antonio 1</strain>
    </source>
</reference>
<dbReference type="VEuPathDB" id="PlasmoDB:C922_05817"/>
<accession>W7A3Y7</accession>
<dbReference type="EMBL" id="KI965662">
    <property type="protein sequence ID" value="EUD63799.1"/>
    <property type="molecule type" value="Genomic_DNA"/>
</dbReference>
<gene>
    <name evidence="1" type="ORF">C922_05817</name>
</gene>
<dbReference type="Proteomes" id="UP000030640">
    <property type="component" value="Unassembled WGS sequence"/>
</dbReference>